<feature type="transmembrane region" description="Helical" evidence="6">
    <location>
        <begin position="60"/>
        <end position="78"/>
    </location>
</feature>
<dbReference type="Gene3D" id="1.20.1070.10">
    <property type="entry name" value="Rhodopsin 7-helix transmembrane proteins"/>
    <property type="match status" value="1"/>
</dbReference>
<dbReference type="PROSITE" id="PS50262">
    <property type="entry name" value="G_PROTEIN_RECEP_F1_2"/>
    <property type="match status" value="1"/>
</dbReference>
<dbReference type="Pfam" id="PF00001">
    <property type="entry name" value="7tm_1"/>
    <property type="match status" value="1"/>
</dbReference>
<feature type="transmembrane region" description="Helical" evidence="6">
    <location>
        <begin position="158"/>
        <end position="182"/>
    </location>
</feature>
<keyword evidence="3 6" id="KW-1133">Transmembrane helix</keyword>
<evidence type="ECO:0000259" key="7">
    <source>
        <dbReference type="PROSITE" id="PS50262"/>
    </source>
</evidence>
<dbReference type="InterPro" id="IPR000276">
    <property type="entry name" value="GPCR_Rhodpsn"/>
</dbReference>
<accession>W5U978</accession>
<feature type="region of interest" description="Disordered" evidence="5">
    <location>
        <begin position="374"/>
        <end position="396"/>
    </location>
</feature>
<feature type="transmembrane region" description="Helical" evidence="6">
    <location>
        <begin position="27"/>
        <end position="48"/>
    </location>
</feature>
<evidence type="ECO:0000256" key="2">
    <source>
        <dbReference type="ARBA" id="ARBA00022692"/>
    </source>
</evidence>
<evidence type="ECO:0000256" key="6">
    <source>
        <dbReference type="SAM" id="Phobius"/>
    </source>
</evidence>
<keyword evidence="8" id="KW-0675">Receptor</keyword>
<keyword evidence="2 6" id="KW-0812">Transmembrane</keyword>
<gene>
    <name evidence="8" type="primary">Gpr82</name>
</gene>
<dbReference type="SUPFAM" id="SSF81321">
    <property type="entry name" value="Family A G protein-coupled receptor-like"/>
    <property type="match status" value="1"/>
</dbReference>
<dbReference type="PANTHER" id="PTHR47392:SF1">
    <property type="entry name" value="G-PROTEIN COUPLED RECEPTOR 82-RELATED"/>
    <property type="match status" value="1"/>
</dbReference>
<feature type="domain" description="G-protein coupled receptors family 1 profile" evidence="7">
    <location>
        <begin position="40"/>
        <end position="327"/>
    </location>
</feature>
<sequence length="396" mass="44240">MAVCFQVAQFNASSCLCQTFTTYLVLPILYSAMLPIGLSGNLLSLWVFMAKISTKTATHIYLINLGISNLILCLTMPFNAAYYALSTSWPASGLMCQLAIYVLTPVLHNNIAGGMFILTWLALSRFATLVQQNYGHRPSRCTKVLPDIVLSRLQKTPFALAICAGTWAIVALGIVPTVVVYATMETNRVDNNSEQACYSVPVEVGGSGSQAFAIVGITMFFLCLVLVLSAYMAVIRHINRTKINRVISDRQRVCTRVCRNILVIQIVLVICLLPYHIYKAIFIAMAQDDSQSGDLLAECHRFSMHIEIKNVLLCLAVLRCSTDPIIYFLLDKTFKRYACGLFRESFNTRESQSSRTMNEFGQLNQYDSGTMKHEAISQSKDSKTEQTSHRFNHEVE</sequence>
<evidence type="ECO:0000256" key="1">
    <source>
        <dbReference type="ARBA" id="ARBA00004370"/>
    </source>
</evidence>
<organism evidence="8">
    <name type="scientific">Ictalurus punctatus</name>
    <name type="common">Channel catfish</name>
    <name type="synonym">Silurus punctatus</name>
    <dbReference type="NCBI Taxonomy" id="7998"/>
    <lineage>
        <taxon>Eukaryota</taxon>
        <taxon>Metazoa</taxon>
        <taxon>Chordata</taxon>
        <taxon>Craniata</taxon>
        <taxon>Vertebrata</taxon>
        <taxon>Euteleostomi</taxon>
        <taxon>Actinopterygii</taxon>
        <taxon>Neopterygii</taxon>
        <taxon>Teleostei</taxon>
        <taxon>Ostariophysi</taxon>
        <taxon>Siluriformes</taxon>
        <taxon>Ictaluridae</taxon>
        <taxon>Ictalurus</taxon>
    </lineage>
</organism>
<dbReference type="GO" id="GO:0004930">
    <property type="term" value="F:G protein-coupled receptor activity"/>
    <property type="evidence" value="ECO:0007669"/>
    <property type="project" value="InterPro"/>
</dbReference>
<evidence type="ECO:0000256" key="4">
    <source>
        <dbReference type="ARBA" id="ARBA00023136"/>
    </source>
</evidence>
<dbReference type="GO" id="GO:0016020">
    <property type="term" value="C:membrane"/>
    <property type="evidence" value="ECO:0007669"/>
    <property type="project" value="UniProtKB-SubCell"/>
</dbReference>
<feature type="transmembrane region" description="Helical" evidence="6">
    <location>
        <begin position="98"/>
        <end position="123"/>
    </location>
</feature>
<name>W5U978_ICTPU</name>
<reference evidence="8" key="1">
    <citation type="journal article" date="2012" name="BMC Genomics">
        <title>Efficient assembly and annotation of the transcriptome of catfish by RNA-Seq analysis of a doubled haploid homozygote.</title>
        <authorList>
            <person name="Liu S."/>
            <person name="Zhang Y."/>
            <person name="Zhou Z."/>
            <person name="Waldbieser G."/>
            <person name="Sun F."/>
            <person name="Lu J."/>
            <person name="Zhang J."/>
            <person name="Jiang Y."/>
            <person name="Zhang H."/>
            <person name="Wang X."/>
            <person name="Rajendran K.V."/>
            <person name="Khoo L."/>
            <person name="Kucuktas H."/>
            <person name="Peatman E."/>
            <person name="Liu Z."/>
        </authorList>
    </citation>
    <scope>NUCLEOTIDE SEQUENCE</scope>
    <source>
        <tissue evidence="8">Mixed</tissue>
    </source>
</reference>
<dbReference type="AlphaFoldDB" id="W5U978"/>
<evidence type="ECO:0000313" key="8">
    <source>
        <dbReference type="EMBL" id="AHH38365.1"/>
    </source>
</evidence>
<dbReference type="PRINTS" id="PR00237">
    <property type="entry name" value="GPCRRHODOPSN"/>
</dbReference>
<keyword evidence="4 6" id="KW-0472">Membrane</keyword>
<evidence type="ECO:0000256" key="3">
    <source>
        <dbReference type="ARBA" id="ARBA00022989"/>
    </source>
</evidence>
<feature type="transmembrane region" description="Helical" evidence="6">
    <location>
        <begin position="211"/>
        <end position="236"/>
    </location>
</feature>
<dbReference type="EMBL" id="JT408528">
    <property type="protein sequence ID" value="AHH38365.1"/>
    <property type="molecule type" value="mRNA"/>
</dbReference>
<dbReference type="InterPro" id="IPR042804">
    <property type="entry name" value="GPR82"/>
</dbReference>
<proteinExistence type="evidence at transcript level"/>
<feature type="transmembrane region" description="Helical" evidence="6">
    <location>
        <begin position="257"/>
        <end position="278"/>
    </location>
</feature>
<dbReference type="InterPro" id="IPR017452">
    <property type="entry name" value="GPCR_Rhodpsn_7TM"/>
</dbReference>
<dbReference type="PANTHER" id="PTHR47392">
    <property type="entry name" value="G-PROTEIN COUPLED RECEPTOR 82-RELATED"/>
    <property type="match status" value="1"/>
</dbReference>
<protein>
    <submittedName>
        <fullName evidence="8">Putative G-protein coupled receptor 82</fullName>
    </submittedName>
</protein>
<evidence type="ECO:0000256" key="5">
    <source>
        <dbReference type="SAM" id="MobiDB-lite"/>
    </source>
</evidence>
<comment type="subcellular location">
    <subcellularLocation>
        <location evidence="1">Membrane</location>
    </subcellularLocation>
</comment>